<keyword evidence="3" id="KW-0597">Phosphoprotein</keyword>
<keyword evidence="6" id="KW-0238">DNA-binding</keyword>
<dbReference type="PANTHER" id="PTHR10015">
    <property type="entry name" value="HEAT SHOCK TRANSCRIPTION FACTOR"/>
    <property type="match status" value="1"/>
</dbReference>
<dbReference type="AlphaFoldDB" id="A0A2G9I4U3"/>
<dbReference type="Gene3D" id="1.10.10.10">
    <property type="entry name" value="Winged helix-like DNA-binding domain superfamily/Winged helix DNA-binding domain"/>
    <property type="match status" value="1"/>
</dbReference>
<dbReference type="GO" id="GO:0006357">
    <property type="term" value="P:regulation of transcription by RNA polymerase II"/>
    <property type="evidence" value="ECO:0007669"/>
    <property type="project" value="TreeGrafter"/>
</dbReference>
<keyword evidence="7" id="KW-0010">Activator</keyword>
<dbReference type="PANTHER" id="PTHR10015:SF322">
    <property type="entry name" value="HEAT STRESS TRANSCRIPTION FACTOR A-7A"/>
    <property type="match status" value="1"/>
</dbReference>
<comment type="similarity">
    <text evidence="2 12">Belongs to the HSF family.</text>
</comment>
<dbReference type="OrthoDB" id="60033at2759"/>
<evidence type="ECO:0000256" key="12">
    <source>
        <dbReference type="RuleBase" id="RU004020"/>
    </source>
</evidence>
<feature type="compositionally biased region" description="Polar residues" evidence="13">
    <location>
        <begin position="16"/>
        <end position="26"/>
    </location>
</feature>
<keyword evidence="4" id="KW-0805">Transcription regulation</keyword>
<organism evidence="15 16">
    <name type="scientific">Handroanthus impetiginosus</name>
    <dbReference type="NCBI Taxonomy" id="429701"/>
    <lineage>
        <taxon>Eukaryota</taxon>
        <taxon>Viridiplantae</taxon>
        <taxon>Streptophyta</taxon>
        <taxon>Embryophyta</taxon>
        <taxon>Tracheophyta</taxon>
        <taxon>Spermatophyta</taxon>
        <taxon>Magnoliopsida</taxon>
        <taxon>eudicotyledons</taxon>
        <taxon>Gunneridae</taxon>
        <taxon>Pentapetalae</taxon>
        <taxon>asterids</taxon>
        <taxon>lamiids</taxon>
        <taxon>Lamiales</taxon>
        <taxon>Bignoniaceae</taxon>
        <taxon>Crescentiina</taxon>
        <taxon>Tabebuia alliance</taxon>
        <taxon>Handroanthus</taxon>
    </lineage>
</organism>
<dbReference type="SMART" id="SM00415">
    <property type="entry name" value="HSF"/>
    <property type="match status" value="1"/>
</dbReference>
<dbReference type="Proteomes" id="UP000231279">
    <property type="component" value="Unassembled WGS sequence"/>
</dbReference>
<dbReference type="InterPro" id="IPR000232">
    <property type="entry name" value="HSF_DNA-bd"/>
</dbReference>
<accession>A0A2G9I4U3</accession>
<dbReference type="EMBL" id="NKXS01000355">
    <property type="protein sequence ID" value="PIN24778.1"/>
    <property type="molecule type" value="Genomic_DNA"/>
</dbReference>
<evidence type="ECO:0000256" key="6">
    <source>
        <dbReference type="ARBA" id="ARBA00023125"/>
    </source>
</evidence>
<feature type="region of interest" description="Disordered" evidence="13">
    <location>
        <begin position="1"/>
        <end position="39"/>
    </location>
</feature>
<evidence type="ECO:0000256" key="7">
    <source>
        <dbReference type="ARBA" id="ARBA00023159"/>
    </source>
</evidence>
<dbReference type="PROSITE" id="PS00434">
    <property type="entry name" value="HSF_DOMAIN"/>
    <property type="match status" value="1"/>
</dbReference>
<proteinExistence type="inferred from homology"/>
<evidence type="ECO:0000256" key="5">
    <source>
        <dbReference type="ARBA" id="ARBA00023016"/>
    </source>
</evidence>
<feature type="domain" description="HSF-type DNA-binding" evidence="14">
    <location>
        <begin position="89"/>
        <end position="113"/>
    </location>
</feature>
<evidence type="ECO:0000256" key="13">
    <source>
        <dbReference type="SAM" id="MobiDB-lite"/>
    </source>
</evidence>
<evidence type="ECO:0000256" key="2">
    <source>
        <dbReference type="ARBA" id="ARBA00006403"/>
    </source>
</evidence>
<evidence type="ECO:0000313" key="15">
    <source>
        <dbReference type="EMBL" id="PIN24778.1"/>
    </source>
</evidence>
<keyword evidence="8" id="KW-0804">Transcription</keyword>
<dbReference type="Pfam" id="PF00447">
    <property type="entry name" value="HSF_DNA-bind"/>
    <property type="match status" value="1"/>
</dbReference>
<dbReference type="FunFam" id="1.10.10.10:FF:000057">
    <property type="entry name" value="Heat shock transcription factor 1"/>
    <property type="match status" value="1"/>
</dbReference>
<name>A0A2G9I4U3_9LAMI</name>
<keyword evidence="16" id="KW-1185">Reference proteome</keyword>
<dbReference type="PRINTS" id="PR00056">
    <property type="entry name" value="HSFDOMAIN"/>
</dbReference>
<comment type="caution">
    <text evidence="15">The sequence shown here is derived from an EMBL/GenBank/DDBJ whole genome shotgun (WGS) entry which is preliminary data.</text>
</comment>
<dbReference type="GO" id="GO:0000978">
    <property type="term" value="F:RNA polymerase II cis-regulatory region sequence-specific DNA binding"/>
    <property type="evidence" value="ECO:0007669"/>
    <property type="project" value="TreeGrafter"/>
</dbReference>
<dbReference type="GO" id="GO:0005634">
    <property type="term" value="C:nucleus"/>
    <property type="evidence" value="ECO:0007669"/>
    <property type="project" value="UniProtKB-SubCell"/>
</dbReference>
<dbReference type="InterPro" id="IPR036388">
    <property type="entry name" value="WH-like_DNA-bd_sf"/>
</dbReference>
<evidence type="ECO:0000256" key="9">
    <source>
        <dbReference type="ARBA" id="ARBA00023242"/>
    </source>
</evidence>
<keyword evidence="5 15" id="KW-0346">Stress response</keyword>
<dbReference type="GO" id="GO:0034605">
    <property type="term" value="P:cellular response to heat"/>
    <property type="evidence" value="ECO:0007669"/>
    <property type="project" value="TreeGrafter"/>
</dbReference>
<comment type="function">
    <text evidence="10">DNA-binding protein that specifically binds heat shock promoter elements (HSE) and activates transcription.</text>
</comment>
<comment type="subcellular location">
    <subcellularLocation>
        <location evidence="1">Nucleus</location>
    </subcellularLocation>
</comment>
<evidence type="ECO:0000256" key="1">
    <source>
        <dbReference type="ARBA" id="ARBA00004123"/>
    </source>
</evidence>
<evidence type="ECO:0000256" key="8">
    <source>
        <dbReference type="ARBA" id="ARBA00023163"/>
    </source>
</evidence>
<dbReference type="SUPFAM" id="SSF46785">
    <property type="entry name" value="Winged helix' DNA-binding domain"/>
    <property type="match status" value="1"/>
</dbReference>
<evidence type="ECO:0000256" key="3">
    <source>
        <dbReference type="ARBA" id="ARBA00022553"/>
    </source>
</evidence>
<reference evidence="16" key="1">
    <citation type="journal article" date="2018" name="Gigascience">
        <title>Genome assembly of the Pink Ipe (Handroanthus impetiginosus, Bignoniaceae), a highly valued, ecologically keystone Neotropical timber forest tree.</title>
        <authorList>
            <person name="Silva-Junior O.B."/>
            <person name="Grattapaglia D."/>
            <person name="Novaes E."/>
            <person name="Collevatti R.G."/>
        </authorList>
    </citation>
    <scope>NUCLEOTIDE SEQUENCE [LARGE SCALE GENOMIC DNA]</scope>
    <source>
        <strain evidence="16">cv. UFG-1</strain>
    </source>
</reference>
<evidence type="ECO:0000256" key="10">
    <source>
        <dbReference type="ARBA" id="ARBA00055747"/>
    </source>
</evidence>
<protein>
    <recommendedName>
        <fullName evidence="11">Heat stress transcription factor</fullName>
    </recommendedName>
</protein>
<evidence type="ECO:0000259" key="14">
    <source>
        <dbReference type="PROSITE" id="PS00434"/>
    </source>
</evidence>
<sequence>MNPIFPVKEEYPAGEPSSSSLWQRQSEPPEYEAAPPRPMEGLHEVGPPPFLIKTYDMVDDLMSDSMVSWSRGGCSFVVWDSHAFSTTLLPRYFKHNNFSSFIRQLNTYGFRKIDPEKWEFANDSFLRGQKHLLRNIKRKKAPNQLIPPLQVNDPYVELGSYGQESEVGCLRRDKQVLTMELIQLRQQQQGTRTYLQHMEVKLRKTEKRQQQMMRFLAKLMQNPDFIRKLVLENERKGEIEEDMSKKRRRPIEAGESSGFKVEPLDFGNHRYGYEVSELEALALEIQGIGRAKGEIEEVEGLSSDRELDEVFWEDLLKEELDEEDVKDAEEREEEDVSLLVDKLGFLGSSSK</sequence>
<evidence type="ECO:0000256" key="4">
    <source>
        <dbReference type="ARBA" id="ARBA00023015"/>
    </source>
</evidence>
<keyword evidence="9" id="KW-0539">Nucleus</keyword>
<dbReference type="GO" id="GO:0003700">
    <property type="term" value="F:DNA-binding transcription factor activity"/>
    <property type="evidence" value="ECO:0007669"/>
    <property type="project" value="InterPro"/>
</dbReference>
<dbReference type="InterPro" id="IPR036390">
    <property type="entry name" value="WH_DNA-bd_sf"/>
</dbReference>
<gene>
    <name evidence="15" type="ORF">CDL12_02482</name>
</gene>
<evidence type="ECO:0000313" key="16">
    <source>
        <dbReference type="Proteomes" id="UP000231279"/>
    </source>
</evidence>
<evidence type="ECO:0000256" key="11">
    <source>
        <dbReference type="ARBA" id="ARBA00081483"/>
    </source>
</evidence>
<dbReference type="STRING" id="429701.A0A2G9I4U3"/>